<evidence type="ECO:0000313" key="1">
    <source>
        <dbReference type="EMBL" id="QVI20589.1"/>
    </source>
</evidence>
<keyword evidence="2" id="KW-1185">Reference proteome</keyword>
<proteinExistence type="predicted"/>
<name>A0ABX8CP08_9NOCA</name>
<dbReference type="Proteomes" id="UP000683310">
    <property type="component" value="Chromosome"/>
</dbReference>
<gene>
    <name evidence="1" type="ORF">KHQ06_31345</name>
</gene>
<accession>A0ABX8CP08</accession>
<reference evidence="1 2" key="1">
    <citation type="submission" date="2021-04" db="EMBL/GenBank/DDBJ databases">
        <title>Nocardia tengchongensis.</title>
        <authorList>
            <person name="Zhuang k."/>
            <person name="Ran Y."/>
            <person name="Li W."/>
        </authorList>
    </citation>
    <scope>NUCLEOTIDE SEQUENCE [LARGE SCALE GENOMIC DNA]</scope>
    <source>
        <strain evidence="1 2">CFH S0057</strain>
    </source>
</reference>
<dbReference type="EMBL" id="CP074371">
    <property type="protein sequence ID" value="QVI20589.1"/>
    <property type="molecule type" value="Genomic_DNA"/>
</dbReference>
<sequence>MKSMSCESALAEVAGATHLFEEPGTLRRDAELARDRFTTKLSVVVVTEPMGPA</sequence>
<protein>
    <submittedName>
        <fullName evidence="1">Uncharacterized protein</fullName>
    </submittedName>
</protein>
<organism evidence="1 2">
    <name type="scientific">Nocardia tengchongensis</name>
    <dbReference type="NCBI Taxonomy" id="2055889"/>
    <lineage>
        <taxon>Bacteria</taxon>
        <taxon>Bacillati</taxon>
        <taxon>Actinomycetota</taxon>
        <taxon>Actinomycetes</taxon>
        <taxon>Mycobacteriales</taxon>
        <taxon>Nocardiaceae</taxon>
        <taxon>Nocardia</taxon>
    </lineage>
</organism>
<dbReference type="RefSeq" id="WP_213556697.1">
    <property type="nucleotide sequence ID" value="NZ_JBHZDI010000131.1"/>
</dbReference>
<evidence type="ECO:0000313" key="2">
    <source>
        <dbReference type="Proteomes" id="UP000683310"/>
    </source>
</evidence>